<proteinExistence type="predicted"/>
<evidence type="ECO:0000256" key="1">
    <source>
        <dbReference type="SAM" id="Phobius"/>
    </source>
</evidence>
<keyword evidence="1" id="KW-0472">Membrane</keyword>
<comment type="caution">
    <text evidence="2">The sequence shown here is derived from an EMBL/GenBank/DDBJ whole genome shotgun (WGS) entry which is preliminary data.</text>
</comment>
<sequence length="201" mass="22144">MIVFGVTFTICSRFSVAGRPQIARKMVSTGKIIIRIVFVICLVLVLVTDYSGLLHKLIGGNRTEEVGHPAPRPTNPGYGDSKADIDIDADIEEDSVKHLGTSSSRSKILRTIKNACLPKLICELTATPQREKLTESEKSLLNLLRDTSISTTAELTSKYHFAAHMGQLINGVDGNGCHNFYPTCPFPGLQVLQMMKKVRMR</sequence>
<accession>A0ABQ9JA93</accession>
<keyword evidence="1" id="KW-1133">Transmembrane helix</keyword>
<dbReference type="Proteomes" id="UP001162164">
    <property type="component" value="Unassembled WGS sequence"/>
</dbReference>
<gene>
    <name evidence="2" type="ORF">NQ317_016685</name>
</gene>
<name>A0ABQ9JA93_9CUCU</name>
<evidence type="ECO:0000313" key="3">
    <source>
        <dbReference type="Proteomes" id="UP001162164"/>
    </source>
</evidence>
<protein>
    <submittedName>
        <fullName evidence="2">Uncharacterized protein</fullName>
    </submittedName>
</protein>
<organism evidence="2 3">
    <name type="scientific">Molorchus minor</name>
    <dbReference type="NCBI Taxonomy" id="1323400"/>
    <lineage>
        <taxon>Eukaryota</taxon>
        <taxon>Metazoa</taxon>
        <taxon>Ecdysozoa</taxon>
        <taxon>Arthropoda</taxon>
        <taxon>Hexapoda</taxon>
        <taxon>Insecta</taxon>
        <taxon>Pterygota</taxon>
        <taxon>Neoptera</taxon>
        <taxon>Endopterygota</taxon>
        <taxon>Coleoptera</taxon>
        <taxon>Polyphaga</taxon>
        <taxon>Cucujiformia</taxon>
        <taxon>Chrysomeloidea</taxon>
        <taxon>Cerambycidae</taxon>
        <taxon>Lamiinae</taxon>
        <taxon>Monochamini</taxon>
        <taxon>Molorchus</taxon>
    </lineage>
</organism>
<feature type="transmembrane region" description="Helical" evidence="1">
    <location>
        <begin position="33"/>
        <end position="53"/>
    </location>
</feature>
<keyword evidence="1" id="KW-0812">Transmembrane</keyword>
<dbReference type="EMBL" id="JAPWTJ010000919">
    <property type="protein sequence ID" value="KAJ8974850.1"/>
    <property type="molecule type" value="Genomic_DNA"/>
</dbReference>
<reference evidence="2" key="1">
    <citation type="journal article" date="2023" name="Insect Mol. Biol.">
        <title>Genome sequencing provides insights into the evolution of gene families encoding plant cell wall-degrading enzymes in longhorned beetles.</title>
        <authorList>
            <person name="Shin N.R."/>
            <person name="Okamura Y."/>
            <person name="Kirsch R."/>
            <person name="Pauchet Y."/>
        </authorList>
    </citation>
    <scope>NUCLEOTIDE SEQUENCE</scope>
    <source>
        <strain evidence="2">MMC_N1</strain>
    </source>
</reference>
<keyword evidence="3" id="KW-1185">Reference proteome</keyword>
<evidence type="ECO:0000313" key="2">
    <source>
        <dbReference type="EMBL" id="KAJ8974850.1"/>
    </source>
</evidence>